<organism evidence="1">
    <name type="scientific">freshwater metagenome</name>
    <dbReference type="NCBI Taxonomy" id="449393"/>
    <lineage>
        <taxon>unclassified sequences</taxon>
        <taxon>metagenomes</taxon>
        <taxon>ecological metagenomes</taxon>
    </lineage>
</organism>
<dbReference type="AlphaFoldDB" id="A0A6J7EMQ3"/>
<dbReference type="InterPro" id="IPR036107">
    <property type="entry name" value="CsrA_sf"/>
</dbReference>
<accession>A0A6J7EMQ3</accession>
<dbReference type="EMBL" id="CAFBLQ010000208">
    <property type="protein sequence ID" value="CAB4882505.1"/>
    <property type="molecule type" value="Genomic_DNA"/>
</dbReference>
<dbReference type="GO" id="GO:0006402">
    <property type="term" value="P:mRNA catabolic process"/>
    <property type="evidence" value="ECO:0007669"/>
    <property type="project" value="InterPro"/>
</dbReference>
<dbReference type="Gene3D" id="2.60.40.4380">
    <property type="entry name" value="Translational regulator CsrA"/>
    <property type="match status" value="1"/>
</dbReference>
<sequence length="86" mass="9071">MLRLTDPSGEFAPAGFAGSPLVTPVPAGWLVRLGPADLVRLGEETIVGVRAAPSNRALRLVIRAPRAVSVMREELLQRSAVANDVA</sequence>
<gene>
    <name evidence="1" type="ORF">UFOPK3423_01489</name>
</gene>
<evidence type="ECO:0000313" key="1">
    <source>
        <dbReference type="EMBL" id="CAB4882505.1"/>
    </source>
</evidence>
<dbReference type="GO" id="GO:0006109">
    <property type="term" value="P:regulation of carbohydrate metabolic process"/>
    <property type="evidence" value="ECO:0007669"/>
    <property type="project" value="InterPro"/>
</dbReference>
<name>A0A6J7EMQ3_9ZZZZ</name>
<proteinExistence type="predicted"/>
<protein>
    <submittedName>
        <fullName evidence="1">Unannotated protein</fullName>
    </submittedName>
</protein>
<reference evidence="1" key="1">
    <citation type="submission" date="2020-05" db="EMBL/GenBank/DDBJ databases">
        <authorList>
            <person name="Chiriac C."/>
            <person name="Salcher M."/>
            <person name="Ghai R."/>
            <person name="Kavagutti S V."/>
        </authorList>
    </citation>
    <scope>NUCLEOTIDE SEQUENCE</scope>
</reference>
<dbReference type="GO" id="GO:0003723">
    <property type="term" value="F:RNA binding"/>
    <property type="evidence" value="ECO:0007669"/>
    <property type="project" value="InterPro"/>
</dbReference>